<keyword evidence="8 10" id="KW-1133">Transmembrane helix</keyword>
<dbReference type="STRING" id="448386.A0A2V3INI2"/>
<dbReference type="Pfam" id="PF12698">
    <property type="entry name" value="ABC2_membrane_3"/>
    <property type="match status" value="1"/>
</dbReference>
<evidence type="ECO:0000313" key="12">
    <source>
        <dbReference type="EMBL" id="PXF43609.1"/>
    </source>
</evidence>
<evidence type="ECO:0000259" key="11">
    <source>
        <dbReference type="PROSITE" id="PS50893"/>
    </source>
</evidence>
<evidence type="ECO:0000256" key="8">
    <source>
        <dbReference type="ARBA" id="ARBA00022989"/>
    </source>
</evidence>
<dbReference type="Proteomes" id="UP000247409">
    <property type="component" value="Unassembled WGS sequence"/>
</dbReference>
<feature type="transmembrane region" description="Helical" evidence="10">
    <location>
        <begin position="348"/>
        <end position="379"/>
    </location>
</feature>
<dbReference type="PROSITE" id="PS00211">
    <property type="entry name" value="ABC_TRANSPORTER_1"/>
    <property type="match status" value="1"/>
</dbReference>
<dbReference type="InterPro" id="IPR003439">
    <property type="entry name" value="ABC_transporter-like_ATP-bd"/>
</dbReference>
<comment type="subcellular location">
    <subcellularLocation>
        <location evidence="1">Membrane</location>
        <topology evidence="1">Multi-pass membrane protein</topology>
    </subcellularLocation>
</comment>
<feature type="transmembrane region" description="Helical" evidence="10">
    <location>
        <begin position="30"/>
        <end position="47"/>
    </location>
</feature>
<feature type="transmembrane region" description="Helical" evidence="10">
    <location>
        <begin position="305"/>
        <end position="327"/>
    </location>
</feature>
<dbReference type="InterPro" id="IPR003593">
    <property type="entry name" value="AAA+_ATPase"/>
</dbReference>
<feature type="transmembrane region" description="Helical" evidence="10">
    <location>
        <begin position="385"/>
        <end position="406"/>
    </location>
</feature>
<dbReference type="SUPFAM" id="SSF52540">
    <property type="entry name" value="P-loop containing nucleoside triphosphate hydrolases"/>
    <property type="match status" value="1"/>
</dbReference>
<dbReference type="GO" id="GO:0005319">
    <property type="term" value="F:lipid transporter activity"/>
    <property type="evidence" value="ECO:0007669"/>
    <property type="project" value="TreeGrafter"/>
</dbReference>
<dbReference type="InterPro" id="IPR026082">
    <property type="entry name" value="ABCA"/>
</dbReference>
<dbReference type="InterPro" id="IPR017871">
    <property type="entry name" value="ABC_transporter-like_CS"/>
</dbReference>
<evidence type="ECO:0000256" key="6">
    <source>
        <dbReference type="ARBA" id="ARBA00022741"/>
    </source>
</evidence>
<keyword evidence="13" id="KW-1185">Reference proteome</keyword>
<dbReference type="OrthoDB" id="8061355at2759"/>
<dbReference type="Gene3D" id="3.40.50.300">
    <property type="entry name" value="P-loop containing nucleotide triphosphate hydrolases"/>
    <property type="match status" value="1"/>
</dbReference>
<dbReference type="FunFam" id="3.40.50.300:FF:000335">
    <property type="entry name" value="ATP binding cassette subfamily A member 5"/>
    <property type="match status" value="1"/>
</dbReference>
<keyword evidence="7" id="KW-0067">ATP-binding</keyword>
<evidence type="ECO:0000313" key="13">
    <source>
        <dbReference type="Proteomes" id="UP000247409"/>
    </source>
</evidence>
<name>A0A2V3INI2_9FLOR</name>
<dbReference type="GO" id="GO:0016020">
    <property type="term" value="C:membrane"/>
    <property type="evidence" value="ECO:0007669"/>
    <property type="project" value="UniProtKB-SubCell"/>
</dbReference>
<feature type="domain" description="ABC transporter" evidence="11">
    <location>
        <begin position="582"/>
        <end position="814"/>
    </location>
</feature>
<feature type="transmembrane region" description="Helical" evidence="10">
    <location>
        <begin position="447"/>
        <end position="466"/>
    </location>
</feature>
<comment type="caution">
    <text evidence="12">The sequence shown here is derived from an EMBL/GenBank/DDBJ whole genome shotgun (WGS) entry which is preliminary data.</text>
</comment>
<feature type="transmembrane region" description="Helical" evidence="10">
    <location>
        <begin position="501"/>
        <end position="518"/>
    </location>
</feature>
<evidence type="ECO:0000256" key="3">
    <source>
        <dbReference type="ARBA" id="ARBA00014334"/>
    </source>
</evidence>
<feature type="transmembrane region" description="Helical" evidence="10">
    <location>
        <begin position="418"/>
        <end position="435"/>
    </location>
</feature>
<dbReference type="Pfam" id="PF00005">
    <property type="entry name" value="ABC_tran"/>
    <property type="match status" value="1"/>
</dbReference>
<evidence type="ECO:0000256" key="5">
    <source>
        <dbReference type="ARBA" id="ARBA00022692"/>
    </source>
</evidence>
<gene>
    <name evidence="12" type="ORF">BWQ96_06618</name>
</gene>
<evidence type="ECO:0000256" key="1">
    <source>
        <dbReference type="ARBA" id="ARBA00004141"/>
    </source>
</evidence>
<organism evidence="12 13">
    <name type="scientific">Gracilariopsis chorda</name>
    <dbReference type="NCBI Taxonomy" id="448386"/>
    <lineage>
        <taxon>Eukaryota</taxon>
        <taxon>Rhodophyta</taxon>
        <taxon>Florideophyceae</taxon>
        <taxon>Rhodymeniophycidae</taxon>
        <taxon>Gracilariales</taxon>
        <taxon>Gracilariaceae</taxon>
        <taxon>Gracilariopsis</taxon>
    </lineage>
</organism>
<dbReference type="SMART" id="SM00382">
    <property type="entry name" value="AAA"/>
    <property type="match status" value="1"/>
</dbReference>
<evidence type="ECO:0000256" key="10">
    <source>
        <dbReference type="SAM" id="Phobius"/>
    </source>
</evidence>
<dbReference type="InterPro" id="IPR013525">
    <property type="entry name" value="ABC2_TM"/>
</dbReference>
<keyword evidence="4" id="KW-0813">Transport</keyword>
<evidence type="ECO:0000256" key="2">
    <source>
        <dbReference type="ARBA" id="ARBA00008869"/>
    </source>
</evidence>
<dbReference type="GO" id="GO:0140359">
    <property type="term" value="F:ABC-type transporter activity"/>
    <property type="evidence" value="ECO:0007669"/>
    <property type="project" value="InterPro"/>
</dbReference>
<accession>A0A2V3INI2</accession>
<dbReference type="GO" id="GO:0005524">
    <property type="term" value="F:ATP binding"/>
    <property type="evidence" value="ECO:0007669"/>
    <property type="project" value="UniProtKB-KW"/>
</dbReference>
<evidence type="ECO:0000256" key="4">
    <source>
        <dbReference type="ARBA" id="ARBA00022448"/>
    </source>
</evidence>
<dbReference type="PANTHER" id="PTHR19229">
    <property type="entry name" value="ATP-BINDING CASSETTE TRANSPORTER SUBFAMILY A ABCA"/>
    <property type="match status" value="1"/>
</dbReference>
<evidence type="ECO:0000256" key="7">
    <source>
        <dbReference type="ARBA" id="ARBA00022840"/>
    </source>
</evidence>
<reference evidence="12 13" key="1">
    <citation type="journal article" date="2018" name="Mol. Biol. Evol.">
        <title>Analysis of the draft genome of the red seaweed Gracilariopsis chorda provides insights into genome size evolution in Rhodophyta.</title>
        <authorList>
            <person name="Lee J."/>
            <person name="Yang E.C."/>
            <person name="Graf L."/>
            <person name="Yang J.H."/>
            <person name="Qiu H."/>
            <person name="Zel Zion U."/>
            <person name="Chan C.X."/>
            <person name="Stephens T.G."/>
            <person name="Weber A.P.M."/>
            <person name="Boo G.H."/>
            <person name="Boo S.M."/>
            <person name="Kim K.M."/>
            <person name="Shin Y."/>
            <person name="Jung M."/>
            <person name="Lee S.J."/>
            <person name="Yim H.S."/>
            <person name="Lee J.H."/>
            <person name="Bhattacharya D."/>
            <person name="Yoon H.S."/>
        </authorList>
    </citation>
    <scope>NUCLEOTIDE SEQUENCE [LARGE SCALE GENOMIC DNA]</scope>
    <source>
        <strain evidence="12 13">SKKU-2015</strain>
        <tissue evidence="12">Whole body</tissue>
    </source>
</reference>
<keyword evidence="6" id="KW-0547">Nucleotide-binding</keyword>
<keyword evidence="5 10" id="KW-0812">Transmembrane</keyword>
<protein>
    <recommendedName>
        <fullName evidence="3">Probable ATP-dependent transporter ycf16</fullName>
    </recommendedName>
</protein>
<dbReference type="PROSITE" id="PS50893">
    <property type="entry name" value="ABC_TRANSPORTER_2"/>
    <property type="match status" value="1"/>
</dbReference>
<comment type="similarity">
    <text evidence="2">Belongs to the ABC transporter superfamily. ABCA family.</text>
</comment>
<dbReference type="CDD" id="cd03263">
    <property type="entry name" value="ABC_subfamily_A"/>
    <property type="match status" value="1"/>
</dbReference>
<evidence type="ECO:0000256" key="9">
    <source>
        <dbReference type="ARBA" id="ARBA00023136"/>
    </source>
</evidence>
<dbReference type="InterPro" id="IPR027417">
    <property type="entry name" value="P-loop_NTPase"/>
</dbReference>
<sequence length="901" mass="100649">MARGRTLFRNQTDGLLIRTWHYQRRQRCDIFCNFIISPILLALTVILQNTLKAPEVVSLPFQRNPQGAFAARPFNPARCVDLVEEYKIPGAEKFCAAQFVPKFKVPTFVPEELNDVVGSRSTRVPTNNTGILAELSLEPFVYPDALPGSGSEFSTSQNAYDGVFLHSYFEGDTKDPLYNRIVEAEEANEIDEKYEFETIPRSSQRDLFSFLYNSWLKGNFFPPYSTALSFRRAERTDDGGIRLSATLFYNESESTNCTESCSLVSSVINLENAIFKTIQPGSSATAFLRRMPPIPNQNDLGFVKLIISIVIGIISHFMLPSFLQFIVMERSARLRAMMEVMGLRKPNYWFGTYLGLLIQFILSQVLTIVVGAAVGISFYTDNTPLSYLILFFLWGNVLIAHSILFAPFFTSPETAQTFGWFFVLLVNLVGGPFLGRRLGDETTTEDTWAAIMLLPSFAFLRSVYFAGALNSGGKGITIGAETYRDVELGICQGRGIFCRSYLFLAVEFVILLVLGLYFDLVVPNPQGTRLHPLFFLGFRRKIRAAAITEGDERDDIGSDVLEEESRAAHIVQNIQNESFDGVVLDKLSKTYPCSPPVKAVRGLSLVVKQNEVLCIMAPNGAGKTSAFRTLIGELEPTSGDAVIFGNSIINDMRQIHRSMGVTPQQDVLWDVLSVQEHLFFYGRLKNLSGNRLKAEVTNALESVQLAFARKRKVQIISGGMKRRLSVCIALMGNPRFIILDEPSTGLDILAREKLWNSIQRVRENKSIVLTTHSLEEAEALSNRVAIMSQGQLKCIGTPEDLKLRLGKGHRLSVSLPSAKLGALHDAVLRLEPEAVLQNASGGNAEYVLPRSFAVAKVFSMMVEQKDELCVRDWSIHQSTLEDVFLRVTERTKREPADETNV</sequence>
<keyword evidence="9 10" id="KW-0472">Membrane</keyword>
<proteinExistence type="inferred from homology"/>
<dbReference type="EMBL" id="NBIV01000117">
    <property type="protein sequence ID" value="PXF43609.1"/>
    <property type="molecule type" value="Genomic_DNA"/>
</dbReference>
<dbReference type="AlphaFoldDB" id="A0A2V3INI2"/>
<dbReference type="GO" id="GO:0016887">
    <property type="term" value="F:ATP hydrolysis activity"/>
    <property type="evidence" value="ECO:0007669"/>
    <property type="project" value="InterPro"/>
</dbReference>